<evidence type="ECO:0000256" key="9">
    <source>
        <dbReference type="ARBA" id="ARBA00048248"/>
    </source>
</evidence>
<evidence type="ECO:0000256" key="6">
    <source>
        <dbReference type="ARBA" id="ARBA00022884"/>
    </source>
</evidence>
<evidence type="ECO:0000256" key="1">
    <source>
        <dbReference type="ARBA" id="ARBA00011738"/>
    </source>
</evidence>
<dbReference type="FunFam" id="1.10.240.10:FF:000006">
    <property type="entry name" value="Tyrosine--tRNA ligase"/>
    <property type="match status" value="1"/>
</dbReference>
<dbReference type="PRINTS" id="PR01040">
    <property type="entry name" value="TRNASYNTHTYR"/>
</dbReference>
<sequence>MDIEHQLKVFKKGAAEIITEEELIEKLKQDRPLNIKLGLDPNVPDVHLGHAVVLRKLKQLQDLGHNIILIIGDFTAMIGDPTGKSETRKQLTKEEVQKNAEPFKQQVLKILDPQKTTIRYNSEWLEPMNFLDVINLASKYTVARMLERETFRQRMEKNLPLSIHEFFYPLMQGYDSVVIEADVELGATEQKFNILMGRTLQKEYGCKTIQVALLMPILVGTDGVNKMSKSLGNYIGINEPPNIMYGKVMSIPDEIMISYYELTTDLEPEEIEEMKRKLEEGTLHPRDAKMRLAREIVKLYHGEEAAKKAEEEFIKVFQKKDIPDNIPEVELVSPKVYLPRFMVENKLCSSTSEGMRLIKSGAVKLNGEKVNELDIELQNGDVLQVGKLKFVKVKLL</sequence>
<dbReference type="PROSITE" id="PS50889">
    <property type="entry name" value="S4"/>
    <property type="match status" value="1"/>
</dbReference>
<dbReference type="Proteomes" id="UP000282930">
    <property type="component" value="Chromosome"/>
</dbReference>
<keyword evidence="4 10" id="KW-0547">Nucleotide-binding</keyword>
<comment type="subcellular location">
    <subcellularLocation>
        <location evidence="10">Cytoplasm</location>
    </subcellularLocation>
</comment>
<dbReference type="InterPro" id="IPR024088">
    <property type="entry name" value="Tyr-tRNA-ligase_bac-type"/>
</dbReference>
<dbReference type="EC" id="6.1.1.1" evidence="10"/>
<gene>
    <name evidence="10" type="primary">tyrS</name>
    <name evidence="13" type="ORF">ELD05_04380</name>
</gene>
<comment type="caution">
    <text evidence="10">Lacks conserved residue(s) required for the propagation of feature annotation.</text>
</comment>
<evidence type="ECO:0000313" key="14">
    <source>
        <dbReference type="Proteomes" id="UP000282930"/>
    </source>
</evidence>
<feature type="short sequence motif" description="'KMSKS' region" evidence="10">
    <location>
        <begin position="226"/>
        <end position="230"/>
    </location>
</feature>
<dbReference type="InterPro" id="IPR002942">
    <property type="entry name" value="S4_RNA-bd"/>
</dbReference>
<keyword evidence="5 10" id="KW-0067">ATP-binding</keyword>
<dbReference type="GO" id="GO:0006437">
    <property type="term" value="P:tyrosyl-tRNA aminoacylation"/>
    <property type="evidence" value="ECO:0007669"/>
    <property type="project" value="UniProtKB-UniRule"/>
</dbReference>
<evidence type="ECO:0000256" key="11">
    <source>
        <dbReference type="PROSITE-ProRule" id="PRU00182"/>
    </source>
</evidence>
<dbReference type="Pfam" id="PF00579">
    <property type="entry name" value="tRNA-synt_1b"/>
    <property type="match status" value="1"/>
</dbReference>
<evidence type="ECO:0000256" key="10">
    <source>
        <dbReference type="HAMAP-Rule" id="MF_02007"/>
    </source>
</evidence>
<dbReference type="GO" id="GO:0005829">
    <property type="term" value="C:cytosol"/>
    <property type="evidence" value="ECO:0007669"/>
    <property type="project" value="TreeGrafter"/>
</dbReference>
<keyword evidence="2 10" id="KW-0963">Cytoplasm</keyword>
<evidence type="ECO:0000313" key="13">
    <source>
        <dbReference type="EMBL" id="AZT89951.1"/>
    </source>
</evidence>
<proteinExistence type="inferred from homology"/>
<name>A0A3T0D4H4_9FIRM</name>
<keyword evidence="14" id="KW-1185">Reference proteome</keyword>
<feature type="domain" description="RNA-binding S4" evidence="12">
    <location>
        <begin position="336"/>
        <end position="396"/>
    </location>
</feature>
<evidence type="ECO:0000256" key="3">
    <source>
        <dbReference type="ARBA" id="ARBA00022598"/>
    </source>
</evidence>
<dbReference type="GO" id="GO:0004831">
    <property type="term" value="F:tyrosine-tRNA ligase activity"/>
    <property type="evidence" value="ECO:0007669"/>
    <property type="project" value="UniProtKB-UniRule"/>
</dbReference>
<dbReference type="KEGG" id="ccha:ELD05_04380"/>
<dbReference type="InterPro" id="IPR014729">
    <property type="entry name" value="Rossmann-like_a/b/a_fold"/>
</dbReference>
<dbReference type="InterPro" id="IPR002305">
    <property type="entry name" value="aa-tRNA-synth_Ic"/>
</dbReference>
<dbReference type="CDD" id="cd00805">
    <property type="entry name" value="TyrRS_core"/>
    <property type="match status" value="1"/>
</dbReference>
<keyword evidence="7 10" id="KW-0648">Protein biosynthesis</keyword>
<protein>
    <recommendedName>
        <fullName evidence="10">Tyrosine--tRNA ligase</fullName>
        <ecNumber evidence="10">6.1.1.1</ecNumber>
    </recommendedName>
    <alternativeName>
        <fullName evidence="10">Tyrosyl-tRNA synthetase</fullName>
        <shortName evidence="10">TyrRS</shortName>
    </alternativeName>
</protein>
<dbReference type="Gene3D" id="1.10.240.10">
    <property type="entry name" value="Tyrosyl-Transfer RNA Synthetase"/>
    <property type="match status" value="1"/>
</dbReference>
<evidence type="ECO:0000259" key="12">
    <source>
        <dbReference type="SMART" id="SM00363"/>
    </source>
</evidence>
<keyword evidence="8 10" id="KW-0030">Aminoacyl-tRNA synthetase</keyword>
<dbReference type="CDD" id="cd00165">
    <property type="entry name" value="S4"/>
    <property type="match status" value="1"/>
</dbReference>
<reference evidence="13 14" key="1">
    <citation type="submission" date="2018-12" db="EMBL/GenBank/DDBJ databases">
        <title>Genome sequence from the cellulolytic species, Caldicellulosiruptor changbaiensis.</title>
        <authorList>
            <person name="Blumer-Schuette S.E."/>
            <person name="Mendoza C."/>
        </authorList>
    </citation>
    <scope>NUCLEOTIDE SEQUENCE [LARGE SCALE GENOMIC DNA]</scope>
    <source>
        <strain evidence="13 14">CBS-Z</strain>
    </source>
</reference>
<evidence type="ECO:0000256" key="7">
    <source>
        <dbReference type="ARBA" id="ARBA00022917"/>
    </source>
</evidence>
<dbReference type="Gene3D" id="3.10.290.10">
    <property type="entry name" value="RNA-binding S4 domain"/>
    <property type="match status" value="1"/>
</dbReference>
<dbReference type="HAMAP" id="MF_02007">
    <property type="entry name" value="Tyr_tRNA_synth_type2"/>
    <property type="match status" value="1"/>
</dbReference>
<dbReference type="AlphaFoldDB" id="A0A3T0D4H4"/>
<dbReference type="GO" id="GO:0005524">
    <property type="term" value="F:ATP binding"/>
    <property type="evidence" value="ECO:0007669"/>
    <property type="project" value="UniProtKB-UniRule"/>
</dbReference>
<dbReference type="Gene3D" id="3.40.50.620">
    <property type="entry name" value="HUPs"/>
    <property type="match status" value="1"/>
</dbReference>
<keyword evidence="6 11" id="KW-0694">RNA-binding</keyword>
<keyword evidence="3 10" id="KW-0436">Ligase</keyword>
<evidence type="ECO:0000256" key="5">
    <source>
        <dbReference type="ARBA" id="ARBA00022840"/>
    </source>
</evidence>
<organism evidence="13 14">
    <name type="scientific">Caldicellulosiruptor changbaiensis</name>
    <dbReference type="NCBI Taxonomy" id="1222016"/>
    <lineage>
        <taxon>Bacteria</taxon>
        <taxon>Bacillati</taxon>
        <taxon>Bacillota</taxon>
        <taxon>Bacillota incertae sedis</taxon>
        <taxon>Caldicellulosiruptorales</taxon>
        <taxon>Caldicellulosiruptoraceae</taxon>
        <taxon>Caldicellulosiruptor</taxon>
    </lineage>
</organism>
<dbReference type="FunFam" id="3.40.50.620:FF:000061">
    <property type="entry name" value="Tyrosine--tRNA ligase"/>
    <property type="match status" value="1"/>
</dbReference>
<evidence type="ECO:0000256" key="8">
    <source>
        <dbReference type="ARBA" id="ARBA00023146"/>
    </source>
</evidence>
<comment type="catalytic activity">
    <reaction evidence="9 10">
        <text>tRNA(Tyr) + L-tyrosine + ATP = L-tyrosyl-tRNA(Tyr) + AMP + diphosphate + H(+)</text>
        <dbReference type="Rhea" id="RHEA:10220"/>
        <dbReference type="Rhea" id="RHEA-COMP:9706"/>
        <dbReference type="Rhea" id="RHEA-COMP:9707"/>
        <dbReference type="ChEBI" id="CHEBI:15378"/>
        <dbReference type="ChEBI" id="CHEBI:30616"/>
        <dbReference type="ChEBI" id="CHEBI:33019"/>
        <dbReference type="ChEBI" id="CHEBI:58315"/>
        <dbReference type="ChEBI" id="CHEBI:78442"/>
        <dbReference type="ChEBI" id="CHEBI:78536"/>
        <dbReference type="ChEBI" id="CHEBI:456215"/>
        <dbReference type="EC" id="6.1.1.1"/>
    </reaction>
</comment>
<comment type="subunit">
    <text evidence="1 10">Homodimer.</text>
</comment>
<dbReference type="PANTHER" id="PTHR11766:SF1">
    <property type="entry name" value="TYROSINE--TRNA LIGASE"/>
    <property type="match status" value="1"/>
</dbReference>
<dbReference type="SUPFAM" id="SSF55174">
    <property type="entry name" value="Alpha-L RNA-binding motif"/>
    <property type="match status" value="1"/>
</dbReference>
<feature type="binding site" evidence="10">
    <location>
        <position position="229"/>
    </location>
    <ligand>
        <name>ATP</name>
        <dbReference type="ChEBI" id="CHEBI:30616"/>
    </ligand>
</feature>
<dbReference type="NCBIfam" id="TIGR00234">
    <property type="entry name" value="tyrS"/>
    <property type="match status" value="1"/>
</dbReference>
<dbReference type="Pfam" id="PF22421">
    <property type="entry name" value="SYY_C-terminal"/>
    <property type="match status" value="1"/>
</dbReference>
<evidence type="ECO:0000256" key="2">
    <source>
        <dbReference type="ARBA" id="ARBA00022490"/>
    </source>
</evidence>
<dbReference type="PANTHER" id="PTHR11766">
    <property type="entry name" value="TYROSYL-TRNA SYNTHETASE"/>
    <property type="match status" value="1"/>
</dbReference>
<dbReference type="InterPro" id="IPR024108">
    <property type="entry name" value="Tyr-tRNA-ligase_bac_2"/>
</dbReference>
<dbReference type="InterPro" id="IPR002307">
    <property type="entry name" value="Tyr-tRNA-ligase"/>
</dbReference>
<dbReference type="GO" id="GO:0003723">
    <property type="term" value="F:RNA binding"/>
    <property type="evidence" value="ECO:0007669"/>
    <property type="project" value="UniProtKB-KW"/>
</dbReference>
<dbReference type="RefSeq" id="WP_127351516.1">
    <property type="nucleotide sequence ID" value="NZ_CP034791.1"/>
</dbReference>
<comment type="similarity">
    <text evidence="10">Belongs to the class-I aminoacyl-tRNA synthetase family. TyrS type 2 subfamily.</text>
</comment>
<evidence type="ECO:0000256" key="4">
    <source>
        <dbReference type="ARBA" id="ARBA00022741"/>
    </source>
</evidence>
<dbReference type="InterPro" id="IPR036986">
    <property type="entry name" value="S4_RNA-bd_sf"/>
</dbReference>
<accession>A0A3T0D4H4</accession>
<comment type="function">
    <text evidence="10">Catalyzes the attachment of tyrosine to tRNA(Tyr) in a two-step reaction: tyrosine is first activated by ATP to form Tyr-AMP and then transferred to the acceptor end of tRNA(Tyr).</text>
</comment>
<dbReference type="InterPro" id="IPR054608">
    <property type="entry name" value="SYY-like_C"/>
</dbReference>
<dbReference type="SUPFAM" id="SSF52374">
    <property type="entry name" value="Nucleotidylyl transferase"/>
    <property type="match status" value="1"/>
</dbReference>
<dbReference type="EMBL" id="CP034791">
    <property type="protein sequence ID" value="AZT89951.1"/>
    <property type="molecule type" value="Genomic_DNA"/>
</dbReference>
<dbReference type="SMART" id="SM00363">
    <property type="entry name" value="S4"/>
    <property type="match status" value="1"/>
</dbReference>